<accession>A0ABW3D7U5</accession>
<dbReference type="InterPro" id="IPR012296">
    <property type="entry name" value="Nuclease_put_TT1808"/>
</dbReference>
<organism evidence="2 3">
    <name type="scientific">Paenibacillus residui</name>
    <dbReference type="NCBI Taxonomy" id="629724"/>
    <lineage>
        <taxon>Bacteria</taxon>
        <taxon>Bacillati</taxon>
        <taxon>Bacillota</taxon>
        <taxon>Bacilli</taxon>
        <taxon>Bacillales</taxon>
        <taxon>Paenibacillaceae</taxon>
        <taxon>Paenibacillus</taxon>
    </lineage>
</organism>
<dbReference type="Gene3D" id="3.90.1570.10">
    <property type="entry name" value="tt1808, chain A"/>
    <property type="match status" value="1"/>
</dbReference>
<dbReference type="CDD" id="cd06260">
    <property type="entry name" value="DUF820-like"/>
    <property type="match status" value="1"/>
</dbReference>
<sequence length="192" mass="21887">MSSSKPSNPKQTPKVKEQRGIYDVPERYEIIGGIRYDFLSSPKYVHQKILTNFYLAFHGACKEEGEILLAPMDVHFDEENIVQPDVIYIANANLGIIRDGFVFGVPDLLVEILSSSTGRRDKTIKKELYEKHGVKEYWLADPTYRTVDQFVLTEGEGYRLVATLTEEDQLQSPTIPCLTIDLASIFPENDRQ</sequence>
<gene>
    <name evidence="2" type="ORF">ACFQ03_10030</name>
</gene>
<proteinExistence type="predicted"/>
<evidence type="ECO:0000313" key="2">
    <source>
        <dbReference type="EMBL" id="MFD0869487.1"/>
    </source>
</evidence>
<dbReference type="InterPro" id="IPR011335">
    <property type="entry name" value="Restrct_endonuc-II-like"/>
</dbReference>
<dbReference type="InterPro" id="IPR008538">
    <property type="entry name" value="Uma2"/>
</dbReference>
<keyword evidence="2" id="KW-0255">Endonuclease</keyword>
<dbReference type="PANTHER" id="PTHR35400">
    <property type="entry name" value="SLR1083 PROTEIN"/>
    <property type="match status" value="1"/>
</dbReference>
<name>A0ABW3D7U5_9BACL</name>
<keyword evidence="3" id="KW-1185">Reference proteome</keyword>
<comment type="caution">
    <text evidence="2">The sequence shown here is derived from an EMBL/GenBank/DDBJ whole genome shotgun (WGS) entry which is preliminary data.</text>
</comment>
<dbReference type="RefSeq" id="WP_379287880.1">
    <property type="nucleotide sequence ID" value="NZ_JBHTIU010000030.1"/>
</dbReference>
<keyword evidence="2" id="KW-0540">Nuclease</keyword>
<evidence type="ECO:0000313" key="3">
    <source>
        <dbReference type="Proteomes" id="UP001597120"/>
    </source>
</evidence>
<keyword evidence="2" id="KW-0378">Hydrolase</keyword>
<dbReference type="Pfam" id="PF05685">
    <property type="entry name" value="Uma2"/>
    <property type="match status" value="1"/>
</dbReference>
<evidence type="ECO:0000259" key="1">
    <source>
        <dbReference type="Pfam" id="PF05685"/>
    </source>
</evidence>
<dbReference type="PANTHER" id="PTHR35400:SF3">
    <property type="entry name" value="SLL1072 PROTEIN"/>
    <property type="match status" value="1"/>
</dbReference>
<dbReference type="GO" id="GO:0004519">
    <property type="term" value="F:endonuclease activity"/>
    <property type="evidence" value="ECO:0007669"/>
    <property type="project" value="UniProtKB-KW"/>
</dbReference>
<protein>
    <submittedName>
        <fullName evidence="2">Uma2 family endonuclease</fullName>
    </submittedName>
</protein>
<reference evidence="3" key="1">
    <citation type="journal article" date="2019" name="Int. J. Syst. Evol. Microbiol.">
        <title>The Global Catalogue of Microorganisms (GCM) 10K type strain sequencing project: providing services to taxonomists for standard genome sequencing and annotation.</title>
        <authorList>
            <consortium name="The Broad Institute Genomics Platform"/>
            <consortium name="The Broad Institute Genome Sequencing Center for Infectious Disease"/>
            <person name="Wu L."/>
            <person name="Ma J."/>
        </authorList>
    </citation>
    <scope>NUCLEOTIDE SEQUENCE [LARGE SCALE GENOMIC DNA]</scope>
    <source>
        <strain evidence="3">CCUG 57263</strain>
    </source>
</reference>
<feature type="domain" description="Putative restriction endonuclease" evidence="1">
    <location>
        <begin position="26"/>
        <end position="182"/>
    </location>
</feature>
<dbReference type="Proteomes" id="UP001597120">
    <property type="component" value="Unassembled WGS sequence"/>
</dbReference>
<dbReference type="EMBL" id="JBHTIU010000030">
    <property type="protein sequence ID" value="MFD0869487.1"/>
    <property type="molecule type" value="Genomic_DNA"/>
</dbReference>
<dbReference type="SUPFAM" id="SSF52980">
    <property type="entry name" value="Restriction endonuclease-like"/>
    <property type="match status" value="1"/>
</dbReference>